<evidence type="ECO:0000313" key="1">
    <source>
        <dbReference type="EMBL" id="SFR15708.1"/>
    </source>
</evidence>
<dbReference type="AlphaFoldDB" id="A0A1I6EDW0"/>
<accession>A0A1I6EDW0</accession>
<sequence>MGIFKSIGRFAREKIARPIDRAVIKPIDKAVLQPLRMVTDKDVALKDDRRALQQASDGYEGARVALVAEQVAYETARIEYERITEIFRDHPGAAPPRRLDIADPDWDAAPETGIGKVGQAAEDGARFVLKTLTLNLTEAAWNVRDVPAERKYLERETRCAQDATRRLRAAGGTLSRARQALERETAAARQRLAALGAEASASDLRVAQASDAARLRIVARLLTEGHDAAAIARITGFTPALIARAAAPQEAPPHKTGKLGEPA</sequence>
<proteinExistence type="predicted"/>
<dbReference type="RefSeq" id="WP_092081701.1">
    <property type="nucleotide sequence ID" value="NZ_FOYI01000010.1"/>
</dbReference>
<gene>
    <name evidence="1" type="ORF">SAMN04515673_11036</name>
</gene>
<protein>
    <submittedName>
        <fullName evidence="1">Uncharacterized protein</fullName>
    </submittedName>
</protein>
<organism evidence="1 2">
    <name type="scientific">Poseidonocella sedimentorum</name>
    <dbReference type="NCBI Taxonomy" id="871652"/>
    <lineage>
        <taxon>Bacteria</taxon>
        <taxon>Pseudomonadati</taxon>
        <taxon>Pseudomonadota</taxon>
        <taxon>Alphaproteobacteria</taxon>
        <taxon>Rhodobacterales</taxon>
        <taxon>Roseobacteraceae</taxon>
        <taxon>Poseidonocella</taxon>
    </lineage>
</organism>
<dbReference type="Proteomes" id="UP000199302">
    <property type="component" value="Unassembled WGS sequence"/>
</dbReference>
<dbReference type="STRING" id="871652.SAMN04515673_11036"/>
<reference evidence="1 2" key="1">
    <citation type="submission" date="2016-10" db="EMBL/GenBank/DDBJ databases">
        <authorList>
            <person name="de Groot N.N."/>
        </authorList>
    </citation>
    <scope>NUCLEOTIDE SEQUENCE [LARGE SCALE GENOMIC DNA]</scope>
    <source>
        <strain evidence="2">KMM 9023,NRIC 0796,JCM 17311,KCTC 23692</strain>
    </source>
</reference>
<evidence type="ECO:0000313" key="2">
    <source>
        <dbReference type="Proteomes" id="UP000199302"/>
    </source>
</evidence>
<name>A0A1I6EDW0_9RHOB</name>
<dbReference type="EMBL" id="FOYI01000010">
    <property type="protein sequence ID" value="SFR15708.1"/>
    <property type="molecule type" value="Genomic_DNA"/>
</dbReference>
<keyword evidence="2" id="KW-1185">Reference proteome</keyword>